<evidence type="ECO:0000256" key="2">
    <source>
        <dbReference type="ARBA" id="ARBA00007353"/>
    </source>
</evidence>
<evidence type="ECO:0000256" key="6">
    <source>
        <dbReference type="ARBA" id="ARBA00022833"/>
    </source>
</evidence>
<accession>A0A4U1BDF5</accession>
<organism evidence="11 12">
    <name type="scientific">Ferrimonas sediminicola</name>
    <dbReference type="NCBI Taxonomy" id="2569538"/>
    <lineage>
        <taxon>Bacteria</taxon>
        <taxon>Pseudomonadati</taxon>
        <taxon>Pseudomonadota</taxon>
        <taxon>Gammaproteobacteria</taxon>
        <taxon>Alteromonadales</taxon>
        <taxon>Ferrimonadaceae</taxon>
        <taxon>Ferrimonas</taxon>
    </lineage>
</organism>
<dbReference type="RefSeq" id="WP_136853466.1">
    <property type="nucleotide sequence ID" value="NZ_SWCI01000006.1"/>
</dbReference>
<keyword evidence="6" id="KW-0862">Zinc</keyword>
<keyword evidence="12" id="KW-1185">Reference proteome</keyword>
<dbReference type="Proteomes" id="UP000305674">
    <property type="component" value="Unassembled WGS sequence"/>
</dbReference>
<dbReference type="EMBL" id="SWCI01000006">
    <property type="protein sequence ID" value="TKB48789.1"/>
    <property type="molecule type" value="Genomic_DNA"/>
</dbReference>
<reference evidence="11 12" key="1">
    <citation type="submission" date="2019-04" db="EMBL/GenBank/DDBJ databases">
        <authorList>
            <person name="Hwang J.C."/>
        </authorList>
    </citation>
    <scope>NUCLEOTIDE SEQUENCE [LARGE SCALE GENOMIC DNA]</scope>
    <source>
        <strain evidence="11 12">IMCC35001</strain>
    </source>
</reference>
<dbReference type="GO" id="GO:0017061">
    <property type="term" value="F:S-methyl-5-thioadenosine phosphorylase activity"/>
    <property type="evidence" value="ECO:0007669"/>
    <property type="project" value="UniProtKB-EC"/>
</dbReference>
<dbReference type="NCBIfam" id="TIGR00726">
    <property type="entry name" value="peptidoglycan editing factor PgeF"/>
    <property type="match status" value="1"/>
</dbReference>
<evidence type="ECO:0000256" key="3">
    <source>
        <dbReference type="ARBA" id="ARBA00022679"/>
    </source>
</evidence>
<comment type="catalytic activity">
    <reaction evidence="1">
        <text>inosine + phosphate = alpha-D-ribose 1-phosphate + hypoxanthine</text>
        <dbReference type="Rhea" id="RHEA:27646"/>
        <dbReference type="ChEBI" id="CHEBI:17368"/>
        <dbReference type="ChEBI" id="CHEBI:17596"/>
        <dbReference type="ChEBI" id="CHEBI:43474"/>
        <dbReference type="ChEBI" id="CHEBI:57720"/>
        <dbReference type="EC" id="2.4.2.1"/>
    </reaction>
    <physiologicalReaction direction="left-to-right" evidence="1">
        <dbReference type="Rhea" id="RHEA:27647"/>
    </physiologicalReaction>
</comment>
<dbReference type="CDD" id="cd16833">
    <property type="entry name" value="YfiH"/>
    <property type="match status" value="1"/>
</dbReference>
<dbReference type="InterPro" id="IPR011324">
    <property type="entry name" value="Cytotoxic_necrot_fac-like_cat"/>
</dbReference>
<evidence type="ECO:0000256" key="9">
    <source>
        <dbReference type="ARBA" id="ARBA00049893"/>
    </source>
</evidence>
<dbReference type="GO" id="GO:0016787">
    <property type="term" value="F:hydrolase activity"/>
    <property type="evidence" value="ECO:0007669"/>
    <property type="project" value="UniProtKB-KW"/>
</dbReference>
<evidence type="ECO:0000256" key="4">
    <source>
        <dbReference type="ARBA" id="ARBA00022723"/>
    </source>
</evidence>
<evidence type="ECO:0000256" key="1">
    <source>
        <dbReference type="ARBA" id="ARBA00000553"/>
    </source>
</evidence>
<evidence type="ECO:0000256" key="8">
    <source>
        <dbReference type="ARBA" id="ARBA00048968"/>
    </source>
</evidence>
<evidence type="ECO:0000256" key="7">
    <source>
        <dbReference type="ARBA" id="ARBA00047989"/>
    </source>
</evidence>
<dbReference type="OrthoDB" id="4279at2"/>
<comment type="catalytic activity">
    <reaction evidence="8">
        <text>adenosine + phosphate = alpha-D-ribose 1-phosphate + adenine</text>
        <dbReference type="Rhea" id="RHEA:27642"/>
        <dbReference type="ChEBI" id="CHEBI:16335"/>
        <dbReference type="ChEBI" id="CHEBI:16708"/>
        <dbReference type="ChEBI" id="CHEBI:43474"/>
        <dbReference type="ChEBI" id="CHEBI:57720"/>
        <dbReference type="EC" id="2.4.2.1"/>
    </reaction>
    <physiologicalReaction direction="left-to-right" evidence="8">
        <dbReference type="Rhea" id="RHEA:27643"/>
    </physiologicalReaction>
</comment>
<dbReference type="GO" id="GO:0005507">
    <property type="term" value="F:copper ion binding"/>
    <property type="evidence" value="ECO:0007669"/>
    <property type="project" value="TreeGrafter"/>
</dbReference>
<protein>
    <recommendedName>
        <fullName evidence="10">Purine nucleoside phosphorylase</fullName>
    </recommendedName>
</protein>
<name>A0A4U1BDF5_9GAMM</name>
<comment type="similarity">
    <text evidence="2 10">Belongs to the purine nucleoside phosphorylase YfiH/LACC1 family.</text>
</comment>
<keyword evidence="4" id="KW-0479">Metal-binding</keyword>
<evidence type="ECO:0000313" key="12">
    <source>
        <dbReference type="Proteomes" id="UP000305674"/>
    </source>
</evidence>
<dbReference type="Pfam" id="PF02578">
    <property type="entry name" value="Cu-oxidase_4"/>
    <property type="match status" value="1"/>
</dbReference>
<dbReference type="InterPro" id="IPR003730">
    <property type="entry name" value="Cu_polyphenol_OxRdtase"/>
</dbReference>
<gene>
    <name evidence="11" type="primary">pgeF</name>
    <name evidence="11" type="ORF">FCL40_11625</name>
</gene>
<comment type="catalytic activity">
    <reaction evidence="7">
        <text>adenosine + H2O + H(+) = inosine + NH4(+)</text>
        <dbReference type="Rhea" id="RHEA:24408"/>
        <dbReference type="ChEBI" id="CHEBI:15377"/>
        <dbReference type="ChEBI" id="CHEBI:15378"/>
        <dbReference type="ChEBI" id="CHEBI:16335"/>
        <dbReference type="ChEBI" id="CHEBI:17596"/>
        <dbReference type="ChEBI" id="CHEBI:28938"/>
        <dbReference type="EC" id="3.5.4.4"/>
    </reaction>
    <physiologicalReaction direction="left-to-right" evidence="7">
        <dbReference type="Rhea" id="RHEA:24409"/>
    </physiologicalReaction>
</comment>
<evidence type="ECO:0000256" key="10">
    <source>
        <dbReference type="RuleBase" id="RU361274"/>
    </source>
</evidence>
<sequence>MWFSPDWSLPDGVVAASTDRLGGSSLSPYDGFNLGSHVGDAPEAVALNRQRLRQGLGLPNEPAWLEQVHGTRVVTLPCSESLPQADATYTREPDQVCVVMTADCLPVLLCHRDGTQVAAAHAGWRGLCDGVLEQAVSRFGGEPGELLAWIGPAISAEAFEVGPEVRAQFLARAPGSDAAFTARGDKFLADLPQLACRRLQALGLTHITLSHLCTFADRQRFFSYRRDGRCGRMASLIWIR</sequence>
<dbReference type="PANTHER" id="PTHR30616:SF2">
    <property type="entry name" value="PURINE NUCLEOSIDE PHOSPHORYLASE LACC1"/>
    <property type="match status" value="1"/>
</dbReference>
<dbReference type="AlphaFoldDB" id="A0A4U1BDF5"/>
<dbReference type="Gene3D" id="3.60.140.10">
    <property type="entry name" value="CNF1/YfiH-like putative cysteine hydrolases"/>
    <property type="match status" value="1"/>
</dbReference>
<dbReference type="PANTHER" id="PTHR30616">
    <property type="entry name" value="UNCHARACTERIZED PROTEIN YFIH"/>
    <property type="match status" value="1"/>
</dbReference>
<comment type="catalytic activity">
    <reaction evidence="9">
        <text>S-methyl-5'-thioadenosine + phosphate = 5-(methylsulfanyl)-alpha-D-ribose 1-phosphate + adenine</text>
        <dbReference type="Rhea" id="RHEA:11852"/>
        <dbReference type="ChEBI" id="CHEBI:16708"/>
        <dbReference type="ChEBI" id="CHEBI:17509"/>
        <dbReference type="ChEBI" id="CHEBI:43474"/>
        <dbReference type="ChEBI" id="CHEBI:58533"/>
        <dbReference type="EC" id="2.4.2.28"/>
    </reaction>
    <physiologicalReaction direction="left-to-right" evidence="9">
        <dbReference type="Rhea" id="RHEA:11853"/>
    </physiologicalReaction>
</comment>
<dbReference type="InterPro" id="IPR038371">
    <property type="entry name" value="Cu_polyphenol_OxRdtase_sf"/>
</dbReference>
<evidence type="ECO:0000313" key="11">
    <source>
        <dbReference type="EMBL" id="TKB48789.1"/>
    </source>
</evidence>
<comment type="caution">
    <text evidence="11">The sequence shown here is derived from an EMBL/GenBank/DDBJ whole genome shotgun (WGS) entry which is preliminary data.</text>
</comment>
<keyword evidence="5" id="KW-0378">Hydrolase</keyword>
<keyword evidence="3" id="KW-0808">Transferase</keyword>
<evidence type="ECO:0000256" key="5">
    <source>
        <dbReference type="ARBA" id="ARBA00022801"/>
    </source>
</evidence>
<dbReference type="SUPFAM" id="SSF64438">
    <property type="entry name" value="CNF1/YfiH-like putative cysteine hydrolases"/>
    <property type="match status" value="1"/>
</dbReference>
<proteinExistence type="inferred from homology"/>